<dbReference type="InterPro" id="IPR013216">
    <property type="entry name" value="Methyltransf_11"/>
</dbReference>
<dbReference type="SUPFAM" id="SSF53335">
    <property type="entry name" value="S-adenosyl-L-methionine-dependent methyltransferases"/>
    <property type="match status" value="1"/>
</dbReference>
<protein>
    <submittedName>
        <fullName evidence="2">Methyltransferase domain-containing protein</fullName>
    </submittedName>
</protein>
<evidence type="ECO:0000259" key="1">
    <source>
        <dbReference type="Pfam" id="PF08241"/>
    </source>
</evidence>
<keyword evidence="3" id="KW-1185">Reference proteome</keyword>
<dbReference type="STRING" id="555512.SAMN04487993_100136"/>
<name>A0A1G8HTH4_9RHOB</name>
<accession>A0A1G8HTH4</accession>
<evidence type="ECO:0000313" key="2">
    <source>
        <dbReference type="EMBL" id="SDI09967.1"/>
    </source>
</evidence>
<dbReference type="RefSeq" id="WP_089841844.1">
    <property type="nucleotide sequence ID" value="NZ_FNEJ01000001.1"/>
</dbReference>
<dbReference type="InterPro" id="IPR029063">
    <property type="entry name" value="SAM-dependent_MTases_sf"/>
</dbReference>
<dbReference type="Proteomes" id="UP000199093">
    <property type="component" value="Unassembled WGS sequence"/>
</dbReference>
<gene>
    <name evidence="2" type="ORF">SAMN04487993_100136</name>
</gene>
<dbReference type="GO" id="GO:0008757">
    <property type="term" value="F:S-adenosylmethionine-dependent methyltransferase activity"/>
    <property type="evidence" value="ECO:0007669"/>
    <property type="project" value="InterPro"/>
</dbReference>
<reference evidence="2 3" key="1">
    <citation type="submission" date="2016-10" db="EMBL/GenBank/DDBJ databases">
        <authorList>
            <person name="de Groot N.N."/>
        </authorList>
    </citation>
    <scope>NUCLEOTIDE SEQUENCE [LARGE SCALE GENOMIC DNA]</scope>
    <source>
        <strain evidence="2 3">DSM 26424</strain>
    </source>
</reference>
<dbReference type="GO" id="GO:0032259">
    <property type="term" value="P:methylation"/>
    <property type="evidence" value="ECO:0007669"/>
    <property type="project" value="UniProtKB-KW"/>
</dbReference>
<dbReference type="Pfam" id="PF08241">
    <property type="entry name" value="Methyltransf_11"/>
    <property type="match status" value="1"/>
</dbReference>
<dbReference type="EMBL" id="FNEJ01000001">
    <property type="protein sequence ID" value="SDI09967.1"/>
    <property type="molecule type" value="Genomic_DNA"/>
</dbReference>
<keyword evidence="2" id="KW-0489">Methyltransferase</keyword>
<dbReference type="Gene3D" id="3.40.50.150">
    <property type="entry name" value="Vaccinia Virus protein VP39"/>
    <property type="match status" value="1"/>
</dbReference>
<feature type="domain" description="Methyltransferase type 11" evidence="1">
    <location>
        <begin position="88"/>
        <end position="131"/>
    </location>
</feature>
<organism evidence="2 3">
    <name type="scientific">Salipiger marinus</name>
    <dbReference type="NCBI Taxonomy" id="555512"/>
    <lineage>
        <taxon>Bacteria</taxon>
        <taxon>Pseudomonadati</taxon>
        <taxon>Pseudomonadota</taxon>
        <taxon>Alphaproteobacteria</taxon>
        <taxon>Rhodobacterales</taxon>
        <taxon>Roseobacteraceae</taxon>
        <taxon>Salipiger</taxon>
    </lineage>
</organism>
<dbReference type="OrthoDB" id="9800231at2"/>
<sequence>MHLDVQTLRDFYYRSALGRAAQRAVRDQVLRFWPEAQGQTVAGYGFAAPLLRPYLSQARRVIALMPGPQGVMPWPAGLPSVSVLVEETRWPLETGHVDRLVVMHGLETTDSASDLLDECYRVLGPGGEVLFIVPNRSGLWARSDATPFGYGRPYSLSQLDTQLKQHDFLRMANASVLYQPPSTRRFWMKTAPAWERIGRAIPAVMAGGVLIVRASKRHPPQRTGLGQKVRVPNPLGVLAPGSGSKPKVV</sequence>
<keyword evidence="2" id="KW-0808">Transferase</keyword>
<proteinExistence type="predicted"/>
<dbReference type="AlphaFoldDB" id="A0A1G8HTH4"/>
<evidence type="ECO:0000313" key="3">
    <source>
        <dbReference type="Proteomes" id="UP000199093"/>
    </source>
</evidence>